<accession>A0A239YZE2</accession>
<comment type="subcellular location">
    <subcellularLocation>
        <location evidence="1">Cell membrane</location>
        <topology evidence="1">Multi-pass membrane protein</topology>
    </subcellularLocation>
</comment>
<keyword evidence="3 9" id="KW-0808">Transferase</keyword>
<feature type="domain" description="Sulfatase N-terminal" evidence="8">
    <location>
        <begin position="292"/>
        <end position="567"/>
    </location>
</feature>
<evidence type="ECO:0000259" key="8">
    <source>
        <dbReference type="Pfam" id="PF00884"/>
    </source>
</evidence>
<keyword evidence="6 7" id="KW-0472">Membrane</keyword>
<dbReference type="InterPro" id="IPR017850">
    <property type="entry name" value="Alkaline_phosphatase_core_sf"/>
</dbReference>
<dbReference type="EMBL" id="LT906470">
    <property type="protein sequence ID" value="SNV63598.1"/>
    <property type="molecule type" value="Genomic_DNA"/>
</dbReference>
<dbReference type="GO" id="GO:0005886">
    <property type="term" value="C:plasma membrane"/>
    <property type="evidence" value="ECO:0007669"/>
    <property type="project" value="UniProtKB-SubCell"/>
</dbReference>
<dbReference type="InterPro" id="IPR040423">
    <property type="entry name" value="PEA_transferase"/>
</dbReference>
<sequence>MSSMIKQIGRNPIFRFGIIGILLYIVLYIIYEPITLGLDVEDITILAVPTIVGTFLFQYFMGCTVFHRPFLGYGLVGILWALTFPLLFHWSYVKPLYFYEFANDFLFGLLIFMGLSGIQFLITQTNRFHKTTSFIMAILSMILSLIPFLQIGYYMTTWHCLTPASLLAVYMTNPEEAFGFLKNAAGIPGLIAVGIGLILWTYLLYWSNLGMKYVVNLNTTRPMRSALLIASIAAFLVYVPFFLFPKTCIVANWISAGDYVKQMQQYNDNHHLVFDSFNLDTTDTAAKETPGTIILVIGESSSRDYMKVYNPAFPYDDTPWQGTMYADNKDFIFFDNAYSSYVQTIPSLERALSERNQYDDRPFLDSANILDIAKKAGYTTSWFSNQGVFGEYDTAISLMAKTADTTKWAHESYAFSDRYDEALLPLLKTVDPTKNNFIVIHIMGSHIYYNDRYPHEFSKWKQGRYPDGQEAYANSQLYTDWLLQQIYTYGKEKLNLQAMVYFSDHGESLDKSHNPDTFDFIMTHIPFWIYLSPQYRAAYPQTVSALNSHEHQYFTNDLLYDTLVGLMHAPSHRYDPERDFSNSKYRFNLHNLTTLLGDQPLTNDPVNAGK</sequence>
<protein>
    <submittedName>
        <fullName evidence="9">Phosphoethanolamine transferase CptA</fullName>
        <ecNumber evidence="9">2.7.-.-</ecNumber>
    </submittedName>
</protein>
<dbReference type="InterPro" id="IPR000917">
    <property type="entry name" value="Sulfatase_N"/>
</dbReference>
<gene>
    <name evidence="9" type="primary">cptA</name>
    <name evidence="9" type="ORF">SAMEA44547418_00839</name>
</gene>
<keyword evidence="2" id="KW-1003">Cell membrane</keyword>
<dbReference type="PANTHER" id="PTHR30443:SF2">
    <property type="entry name" value="PHOSPHOETHANOLAMINE TRANSFERASE EPTC"/>
    <property type="match status" value="1"/>
</dbReference>
<keyword evidence="10" id="KW-1185">Reference proteome</keyword>
<dbReference type="CDD" id="cd16017">
    <property type="entry name" value="LptA"/>
    <property type="match status" value="1"/>
</dbReference>
<proteinExistence type="predicted"/>
<dbReference type="Proteomes" id="UP000214973">
    <property type="component" value="Chromosome 1"/>
</dbReference>
<dbReference type="EC" id="2.7.-.-" evidence="9"/>
<evidence type="ECO:0000256" key="2">
    <source>
        <dbReference type="ARBA" id="ARBA00022475"/>
    </source>
</evidence>
<dbReference type="GO" id="GO:0009244">
    <property type="term" value="P:lipopolysaccharide core region biosynthetic process"/>
    <property type="evidence" value="ECO:0007669"/>
    <property type="project" value="TreeGrafter"/>
</dbReference>
<evidence type="ECO:0000313" key="10">
    <source>
        <dbReference type="Proteomes" id="UP000214973"/>
    </source>
</evidence>
<keyword evidence="4 7" id="KW-0812">Transmembrane</keyword>
<dbReference type="KEGG" id="vrm:44547418_00839"/>
<name>A0A239YZE2_9FIRM</name>
<dbReference type="AlphaFoldDB" id="A0A239YZE2"/>
<keyword evidence="5 7" id="KW-1133">Transmembrane helix</keyword>
<evidence type="ECO:0000313" key="9">
    <source>
        <dbReference type="EMBL" id="SNV63598.1"/>
    </source>
</evidence>
<evidence type="ECO:0000256" key="4">
    <source>
        <dbReference type="ARBA" id="ARBA00022692"/>
    </source>
</evidence>
<evidence type="ECO:0000256" key="5">
    <source>
        <dbReference type="ARBA" id="ARBA00022989"/>
    </source>
</evidence>
<dbReference type="SUPFAM" id="SSF53649">
    <property type="entry name" value="Alkaline phosphatase-like"/>
    <property type="match status" value="1"/>
</dbReference>
<dbReference type="InterPro" id="IPR058130">
    <property type="entry name" value="PEA_transf_C"/>
</dbReference>
<dbReference type="PANTHER" id="PTHR30443">
    <property type="entry name" value="INNER MEMBRANE PROTEIN"/>
    <property type="match status" value="1"/>
</dbReference>
<dbReference type="Pfam" id="PF00884">
    <property type="entry name" value="Sulfatase"/>
    <property type="match status" value="1"/>
</dbReference>
<feature type="transmembrane region" description="Helical" evidence="7">
    <location>
        <begin position="134"/>
        <end position="155"/>
    </location>
</feature>
<evidence type="ECO:0000256" key="7">
    <source>
        <dbReference type="SAM" id="Phobius"/>
    </source>
</evidence>
<feature type="transmembrane region" description="Helical" evidence="7">
    <location>
        <begin position="105"/>
        <end position="122"/>
    </location>
</feature>
<feature type="transmembrane region" description="Helical" evidence="7">
    <location>
        <begin position="12"/>
        <end position="31"/>
    </location>
</feature>
<feature type="transmembrane region" description="Helical" evidence="7">
    <location>
        <begin position="226"/>
        <end position="244"/>
    </location>
</feature>
<evidence type="ECO:0000256" key="6">
    <source>
        <dbReference type="ARBA" id="ARBA00023136"/>
    </source>
</evidence>
<dbReference type="GO" id="GO:0016776">
    <property type="term" value="F:phosphotransferase activity, phosphate group as acceptor"/>
    <property type="evidence" value="ECO:0007669"/>
    <property type="project" value="TreeGrafter"/>
</dbReference>
<evidence type="ECO:0000256" key="3">
    <source>
        <dbReference type="ARBA" id="ARBA00022679"/>
    </source>
</evidence>
<dbReference type="RefSeq" id="WP_095065818.1">
    <property type="nucleotide sequence ID" value="NZ_LT906470.1"/>
</dbReference>
<feature type="transmembrane region" description="Helical" evidence="7">
    <location>
        <begin position="43"/>
        <end position="61"/>
    </location>
</feature>
<reference evidence="9 10" key="1">
    <citation type="submission" date="2017-06" db="EMBL/GenBank/DDBJ databases">
        <authorList>
            <consortium name="Pathogen Informatics"/>
        </authorList>
    </citation>
    <scope>NUCLEOTIDE SEQUENCE [LARGE SCALE GENOMIC DNA]</scope>
    <source>
        <strain evidence="9 10">NCTC12018</strain>
    </source>
</reference>
<dbReference type="Gene3D" id="3.40.720.10">
    <property type="entry name" value="Alkaline Phosphatase, subunit A"/>
    <property type="match status" value="1"/>
</dbReference>
<feature type="transmembrane region" description="Helical" evidence="7">
    <location>
        <begin position="185"/>
        <end position="205"/>
    </location>
</feature>
<organism evidence="9 10">
    <name type="scientific">Veillonella rodentium</name>
    <dbReference type="NCBI Taxonomy" id="248315"/>
    <lineage>
        <taxon>Bacteria</taxon>
        <taxon>Bacillati</taxon>
        <taxon>Bacillota</taxon>
        <taxon>Negativicutes</taxon>
        <taxon>Veillonellales</taxon>
        <taxon>Veillonellaceae</taxon>
        <taxon>Veillonella</taxon>
    </lineage>
</organism>
<evidence type="ECO:0000256" key="1">
    <source>
        <dbReference type="ARBA" id="ARBA00004651"/>
    </source>
</evidence>
<feature type="transmembrane region" description="Helical" evidence="7">
    <location>
        <begin position="73"/>
        <end position="93"/>
    </location>
</feature>